<dbReference type="PANTHER" id="PTHR42307:SF2">
    <property type="entry name" value="PUP DEAMIDASE_DEPUPYLASE"/>
    <property type="match status" value="1"/>
</dbReference>
<keyword evidence="2" id="KW-0378">Hydrolase</keyword>
<dbReference type="InterPro" id="IPR004347">
    <property type="entry name" value="Pup_ligase/deamidase"/>
</dbReference>
<gene>
    <name evidence="2" type="primary">dop_1</name>
    <name evidence="2" type="ORF">NCTC11535_00050</name>
</gene>
<keyword evidence="3" id="KW-1185">Reference proteome</keyword>
<dbReference type="EC" id="3.4.-.-" evidence="2"/>
<evidence type="ECO:0000313" key="3">
    <source>
        <dbReference type="Proteomes" id="UP000250006"/>
    </source>
</evidence>
<reference evidence="2 3" key="1">
    <citation type="submission" date="2018-06" db="EMBL/GenBank/DDBJ databases">
        <authorList>
            <consortium name="Pathogen Informatics"/>
            <person name="Doyle S."/>
        </authorList>
    </citation>
    <scope>NUCLEOTIDE SEQUENCE [LARGE SCALE GENOMIC DNA]</scope>
    <source>
        <strain evidence="2 3">NCTC11535</strain>
    </source>
</reference>
<evidence type="ECO:0000256" key="1">
    <source>
        <dbReference type="SAM" id="MobiDB-lite"/>
    </source>
</evidence>
<feature type="region of interest" description="Disordered" evidence="1">
    <location>
        <begin position="115"/>
        <end position="137"/>
    </location>
</feature>
<accession>A0ABY1VKX0</accession>
<dbReference type="Pfam" id="PF03136">
    <property type="entry name" value="Pup_ligase"/>
    <property type="match status" value="1"/>
</dbReference>
<dbReference type="EMBL" id="UAPQ01000001">
    <property type="protein sequence ID" value="SPT52402.1"/>
    <property type="molecule type" value="Genomic_DNA"/>
</dbReference>
<proteinExistence type="predicted"/>
<dbReference type="GO" id="GO:0016787">
    <property type="term" value="F:hydrolase activity"/>
    <property type="evidence" value="ECO:0007669"/>
    <property type="project" value="UniProtKB-KW"/>
</dbReference>
<dbReference type="PANTHER" id="PTHR42307">
    <property type="entry name" value="PUP DEAMIDASE/DEPUPYLASE"/>
    <property type="match status" value="1"/>
</dbReference>
<protein>
    <submittedName>
        <fullName evidence="2">Pup deamidase/depupylase</fullName>
        <ecNumber evidence="2">3.4.-.-</ecNumber>
    </submittedName>
</protein>
<comment type="caution">
    <text evidence="2">The sequence shown here is derived from an EMBL/GenBank/DDBJ whole genome shotgun (WGS) entry which is preliminary data.</text>
</comment>
<dbReference type="RefSeq" id="WP_111835417.1">
    <property type="nucleotide sequence ID" value="NZ_UAPQ01000001.1"/>
</dbReference>
<evidence type="ECO:0000313" key="2">
    <source>
        <dbReference type="EMBL" id="SPT52402.1"/>
    </source>
</evidence>
<organism evidence="2 3">
    <name type="scientific">Actinomyces bovis</name>
    <dbReference type="NCBI Taxonomy" id="1658"/>
    <lineage>
        <taxon>Bacteria</taxon>
        <taxon>Bacillati</taxon>
        <taxon>Actinomycetota</taxon>
        <taxon>Actinomycetes</taxon>
        <taxon>Actinomycetales</taxon>
        <taxon>Actinomycetaceae</taxon>
        <taxon>Actinomyces</taxon>
    </lineage>
</organism>
<name>A0ABY1VKX0_9ACTO</name>
<dbReference type="Proteomes" id="UP000250006">
    <property type="component" value="Unassembled WGS sequence"/>
</dbReference>
<sequence>MRPQEATNSVTWLKDPACRPVGLETELGVLEPGNFHANPVALASRQVDAYATISRPGLQNIDGAPAPAVRWDYEAEDPLADQRGGHLERAAAHPSLLTDDPTILAPSGDASAEIASAPAARGQTADLATPSPGSGLADLPAGPWGARPRPSAAEAALARATTAVLTNGARLYVDHAHPEYSSPEVLRPIDALIWDRAGEVIGRRAMAALAGQSGGVETVLYKNNVDGKGAAYGSHENYLVRRELPFETLTAALIPFLATRPVLVGAGRVGLGPRSERPGFQISQRADYVGCEVGLQTTFNRPLVNTRDEPHAESKRWRRLHVINGDANMLEVPGYLKVATANLLLWYLERAHKRGLGLAVLQDLQVQGDVVEQHWAMSHDTTLAFTYQTNRGPLTALELQGLYLEAIRAALREDYGGLEATQVGEETARALKLWAEVLEVLDCFAAAQASEAAPAARAHALAMAAPLVEWVAKLQLCEGLLARSASGWEDPRVAALDLQWADLRPGRGVAERLNAAGRTRRLTTDAQIEQAADQPPPGTRAAVRGAAIARFPQVVAASWTSLVLDLPARSSLLRLDLPQDVACSAAETEAWLAAISRTVAAGETLAP</sequence>